<evidence type="ECO:0000256" key="15">
    <source>
        <dbReference type="SAM" id="Coils"/>
    </source>
</evidence>
<evidence type="ECO:0000256" key="7">
    <source>
        <dbReference type="ARBA" id="ARBA00022837"/>
    </source>
</evidence>
<dbReference type="Gene3D" id="1.10.287.70">
    <property type="match status" value="1"/>
</dbReference>
<feature type="compositionally biased region" description="Basic and acidic residues" evidence="16">
    <location>
        <begin position="4600"/>
        <end position="4610"/>
    </location>
</feature>
<dbReference type="Pfam" id="PF00520">
    <property type="entry name" value="Ion_trans"/>
    <property type="match status" value="1"/>
</dbReference>
<dbReference type="Gene3D" id="1.10.238.10">
    <property type="entry name" value="EF-hand"/>
    <property type="match status" value="1"/>
</dbReference>
<feature type="transmembrane region" description="Helical" evidence="17">
    <location>
        <begin position="4415"/>
        <end position="4435"/>
    </location>
</feature>
<dbReference type="InterPro" id="IPR001870">
    <property type="entry name" value="B30.2/SPRY"/>
</dbReference>
<dbReference type="CDD" id="cd23278">
    <property type="entry name" value="beta-trefoil_MIR_RyR"/>
    <property type="match status" value="1"/>
</dbReference>
<evidence type="ECO:0000259" key="18">
    <source>
        <dbReference type="PROSITE" id="PS50188"/>
    </source>
</evidence>
<evidence type="ECO:0000256" key="6">
    <source>
        <dbReference type="ARBA" id="ARBA00022737"/>
    </source>
</evidence>
<dbReference type="FunFam" id="1.25.10.30:FF:000002">
    <property type="entry name" value="ryanodine receptor isoform X2"/>
    <property type="match status" value="1"/>
</dbReference>
<dbReference type="GO" id="GO:0006941">
    <property type="term" value="P:striated muscle contraction"/>
    <property type="evidence" value="ECO:0007669"/>
    <property type="project" value="TreeGrafter"/>
</dbReference>
<dbReference type="GO" id="GO:0005219">
    <property type="term" value="F:ryanodine-sensitive calcium-release channel activity"/>
    <property type="evidence" value="ECO:0007669"/>
    <property type="project" value="InterPro"/>
</dbReference>
<comment type="catalytic activity">
    <reaction evidence="14">
        <text>Ca(2+)(in) = Ca(2+)(out)</text>
        <dbReference type="Rhea" id="RHEA:29671"/>
        <dbReference type="ChEBI" id="CHEBI:29108"/>
    </reaction>
</comment>
<dbReference type="InterPro" id="IPR009460">
    <property type="entry name" value="Ryanrecept_TM4-6"/>
</dbReference>
<dbReference type="PROSITE" id="PS50188">
    <property type="entry name" value="B302_SPRY"/>
    <property type="match status" value="3"/>
</dbReference>
<feature type="domain" description="EF-hand" evidence="19">
    <location>
        <begin position="4163"/>
        <end position="4189"/>
    </location>
</feature>
<dbReference type="InterPro" id="IPR043136">
    <property type="entry name" value="B30.2/SPRY_sf"/>
</dbReference>
<feature type="domain" description="MIR" evidence="20">
    <location>
        <begin position="94"/>
        <end position="148"/>
    </location>
</feature>
<dbReference type="PANTHER" id="PTHR46399">
    <property type="entry name" value="B30.2/SPRY DOMAIN-CONTAINING PROTEIN"/>
    <property type="match status" value="1"/>
</dbReference>
<evidence type="ECO:0000256" key="14">
    <source>
        <dbReference type="ARBA" id="ARBA00036634"/>
    </source>
</evidence>
<dbReference type="FunFam" id="1.10.287.70:FF:000017">
    <property type="entry name" value="ryanodine receptor isoform X2"/>
    <property type="match status" value="1"/>
</dbReference>
<evidence type="ECO:0000256" key="1">
    <source>
        <dbReference type="ARBA" id="ARBA00004326"/>
    </source>
</evidence>
<dbReference type="Pfam" id="PF02026">
    <property type="entry name" value="RyR"/>
    <property type="match status" value="4"/>
</dbReference>
<protein>
    <submittedName>
        <fullName evidence="21">Ryanodine receptor 44F</fullName>
    </submittedName>
</protein>
<feature type="compositionally biased region" description="Acidic residues" evidence="16">
    <location>
        <begin position="1406"/>
        <end position="1418"/>
    </location>
</feature>
<dbReference type="InterPro" id="IPR011992">
    <property type="entry name" value="EF-hand-dom_pair"/>
</dbReference>
<keyword evidence="11 17" id="KW-0472">Membrane</keyword>
<dbReference type="InterPro" id="IPR036300">
    <property type="entry name" value="MIR_dom_sf"/>
</dbReference>
<dbReference type="Pfam" id="PF13499">
    <property type="entry name" value="EF-hand_7"/>
    <property type="match status" value="1"/>
</dbReference>
<feature type="compositionally biased region" description="Basic residues" evidence="16">
    <location>
        <begin position="1423"/>
        <end position="1433"/>
    </location>
</feature>
<dbReference type="Pfam" id="PF08709">
    <property type="entry name" value="Ins145_P3_rec"/>
    <property type="match status" value="1"/>
</dbReference>
<dbReference type="GO" id="GO:0005790">
    <property type="term" value="C:smooth endoplasmic reticulum"/>
    <property type="evidence" value="ECO:0007669"/>
    <property type="project" value="TreeGrafter"/>
</dbReference>
<dbReference type="InterPro" id="IPR018247">
    <property type="entry name" value="EF_Hand_1_Ca_BS"/>
</dbReference>
<evidence type="ECO:0000256" key="8">
    <source>
        <dbReference type="ARBA" id="ARBA00022951"/>
    </source>
</evidence>
<dbReference type="FunFam" id="2.60.120.920:FF:000069">
    <property type="entry name" value="Ryanodine receptor 44F"/>
    <property type="match status" value="1"/>
</dbReference>
<dbReference type="InterPro" id="IPR003877">
    <property type="entry name" value="SPRY_dom"/>
</dbReference>
<feature type="compositionally biased region" description="Basic and acidic residues" evidence="16">
    <location>
        <begin position="4501"/>
        <end position="4511"/>
    </location>
</feature>
<keyword evidence="13" id="KW-0407">Ion channel</keyword>
<keyword evidence="3" id="KW-0109">Calcium transport</keyword>
<dbReference type="GO" id="GO:0042383">
    <property type="term" value="C:sarcolemma"/>
    <property type="evidence" value="ECO:0007669"/>
    <property type="project" value="TreeGrafter"/>
</dbReference>
<keyword evidence="12" id="KW-1071">Ligand-gated ion channel</keyword>
<dbReference type="InterPro" id="IPR002048">
    <property type="entry name" value="EF_hand_dom"/>
</dbReference>
<dbReference type="Gene3D" id="1.25.10.30">
    <property type="entry name" value="IP3 receptor type 1 binding core, RIH domain"/>
    <property type="match status" value="1"/>
</dbReference>
<feature type="transmembrane region" description="Helical" evidence="17">
    <location>
        <begin position="4728"/>
        <end position="4749"/>
    </location>
</feature>
<keyword evidence="10" id="KW-0406">Ion transport</keyword>
<dbReference type="InterPro" id="IPR013333">
    <property type="entry name" value="Ryan_recept"/>
</dbReference>
<dbReference type="InterPro" id="IPR048581">
    <property type="entry name" value="RYDR_Jsol"/>
</dbReference>
<dbReference type="InterPro" id="IPR035762">
    <property type="entry name" value="SPRY3_RyR"/>
</dbReference>
<keyword evidence="4" id="KW-0107">Calcium channel</keyword>
<feature type="domain" description="B30.2/SPRY" evidence="18">
    <location>
        <begin position="575"/>
        <end position="799"/>
    </location>
</feature>
<dbReference type="FunFam" id="2.60.120.920:FF:000003">
    <property type="entry name" value="ryanodine receptor isoform X2"/>
    <property type="match status" value="1"/>
</dbReference>
<feature type="transmembrane region" description="Helical" evidence="17">
    <location>
        <begin position="4917"/>
        <end position="4939"/>
    </location>
</feature>
<keyword evidence="6" id="KW-0677">Repeat</keyword>
<dbReference type="InterPro" id="IPR005821">
    <property type="entry name" value="Ion_trans_dom"/>
</dbReference>
<dbReference type="FunFam" id="1.10.238.10:FF:000132">
    <property type="entry name" value="Ryanodine receptor 44F"/>
    <property type="match status" value="1"/>
</dbReference>
<evidence type="ECO:0000259" key="19">
    <source>
        <dbReference type="PROSITE" id="PS50222"/>
    </source>
</evidence>
<dbReference type="PROSITE" id="PS50222">
    <property type="entry name" value="EF_HAND_2"/>
    <property type="match status" value="2"/>
</dbReference>
<feature type="region of interest" description="Disordered" evidence="16">
    <location>
        <begin position="2906"/>
        <end position="2935"/>
    </location>
</feature>
<dbReference type="Pfam" id="PF08454">
    <property type="entry name" value="RIH_assoc"/>
    <property type="match status" value="1"/>
</dbReference>
<dbReference type="SMART" id="SM00472">
    <property type="entry name" value="MIR"/>
    <property type="match status" value="4"/>
</dbReference>
<evidence type="ECO:0000313" key="21">
    <source>
        <dbReference type="EMBL" id="MIC88831.1"/>
    </source>
</evidence>
<evidence type="ECO:0000256" key="11">
    <source>
        <dbReference type="ARBA" id="ARBA00023136"/>
    </source>
</evidence>
<name>A0A4D5R9V0_SCOVI</name>
<dbReference type="CDD" id="cd12877">
    <property type="entry name" value="SPRY1_RyR"/>
    <property type="match status" value="1"/>
</dbReference>
<dbReference type="PROSITE" id="PS50919">
    <property type="entry name" value="MIR"/>
    <property type="match status" value="1"/>
</dbReference>
<feature type="region of interest" description="Disordered" evidence="16">
    <location>
        <begin position="3825"/>
        <end position="3845"/>
    </location>
</feature>
<dbReference type="SUPFAM" id="SSF47473">
    <property type="entry name" value="EF-hand"/>
    <property type="match status" value="1"/>
</dbReference>
<evidence type="ECO:0000256" key="4">
    <source>
        <dbReference type="ARBA" id="ARBA00022673"/>
    </source>
</evidence>
<feature type="region of interest" description="Disordered" evidence="16">
    <location>
        <begin position="3563"/>
        <end position="3587"/>
    </location>
</feature>
<comment type="subcellular location">
    <subcellularLocation>
        <location evidence="1">Sarcoplasmic reticulum membrane</location>
        <topology evidence="1">Multi-pass membrane protein</topology>
    </subcellularLocation>
</comment>
<dbReference type="FunFam" id="2.60.120.920:FF:000002">
    <property type="entry name" value="ryanodine receptor isoform X2"/>
    <property type="match status" value="1"/>
</dbReference>
<evidence type="ECO:0000256" key="12">
    <source>
        <dbReference type="ARBA" id="ARBA00023286"/>
    </source>
</evidence>
<dbReference type="GO" id="GO:0033017">
    <property type="term" value="C:sarcoplasmic reticulum membrane"/>
    <property type="evidence" value="ECO:0007669"/>
    <property type="project" value="UniProtKB-SubCell"/>
</dbReference>
<feature type="coiled-coil region" evidence="15">
    <location>
        <begin position="3755"/>
        <end position="3782"/>
    </location>
</feature>
<keyword evidence="2" id="KW-0813">Transport</keyword>
<organism evidence="21">
    <name type="scientific">Scolopendra viridis</name>
    <name type="common">Giant centipede</name>
    <dbReference type="NCBI Taxonomy" id="118503"/>
    <lineage>
        <taxon>Eukaryota</taxon>
        <taxon>Metazoa</taxon>
        <taxon>Ecdysozoa</taxon>
        <taxon>Arthropoda</taxon>
        <taxon>Myriapoda</taxon>
        <taxon>Chilopoda</taxon>
        <taxon>Pleurostigmophora</taxon>
        <taxon>Scolopendromorpha</taxon>
        <taxon>Scolopendridae</taxon>
        <taxon>Scolopendra</taxon>
    </lineage>
</organism>
<proteinExistence type="predicted"/>
<feature type="compositionally biased region" description="Acidic residues" evidence="16">
    <location>
        <begin position="3828"/>
        <end position="3841"/>
    </location>
</feature>
<feature type="region of interest" description="Disordered" evidence="16">
    <location>
        <begin position="1359"/>
        <end position="1514"/>
    </location>
</feature>
<feature type="compositionally biased region" description="Low complexity" evidence="16">
    <location>
        <begin position="4521"/>
        <end position="4538"/>
    </location>
</feature>
<dbReference type="SUPFAM" id="SSF49899">
    <property type="entry name" value="Concanavalin A-like lectins/glucanases"/>
    <property type="match status" value="3"/>
</dbReference>
<dbReference type="InterPro" id="IPR013662">
    <property type="entry name" value="RIH_assoc-dom"/>
</dbReference>
<dbReference type="Pfam" id="PF02815">
    <property type="entry name" value="MIR"/>
    <property type="match status" value="1"/>
</dbReference>
<dbReference type="CDD" id="cd12878">
    <property type="entry name" value="SPRY2_RyR"/>
    <property type="match status" value="1"/>
</dbReference>
<keyword evidence="5 17" id="KW-0812">Transmembrane</keyword>
<dbReference type="GO" id="GO:0014808">
    <property type="term" value="P:release of sequestered calcium ion into cytosol by sarcoplasmic reticulum"/>
    <property type="evidence" value="ECO:0007669"/>
    <property type="project" value="TreeGrafter"/>
</dbReference>
<dbReference type="Pfam" id="PF21119">
    <property type="entry name" value="RYDR_Jsol"/>
    <property type="match status" value="1"/>
</dbReference>
<keyword evidence="8" id="KW-0703">Sarcoplasmic reticulum</keyword>
<dbReference type="InterPro" id="IPR015925">
    <property type="entry name" value="Ryanodine_IP3_receptor"/>
</dbReference>
<dbReference type="FunFam" id="2.80.10.50:FF:000022">
    <property type="entry name" value="Ryanodine receptor, isoform E"/>
    <property type="match status" value="1"/>
</dbReference>
<dbReference type="Pfam" id="PF00622">
    <property type="entry name" value="SPRY"/>
    <property type="match status" value="3"/>
</dbReference>
<evidence type="ECO:0000256" key="9">
    <source>
        <dbReference type="ARBA" id="ARBA00022989"/>
    </source>
</evidence>
<reference evidence="21" key="1">
    <citation type="journal article" date="2018" name="Toxicon">
        <title>Venom-gland transcriptomics and venom proteomics of the giant Florida blue centipede, Scolopendra viridis.</title>
        <authorList>
            <person name="Ward M.J."/>
            <person name="Rokyta D.R."/>
        </authorList>
    </citation>
    <scope>NUCLEOTIDE SEQUENCE</scope>
    <source>
        <tissue evidence="21">Venom gland</tissue>
    </source>
</reference>
<dbReference type="InterPro" id="IPR003032">
    <property type="entry name" value="Ryanodine_rcpt"/>
</dbReference>
<feature type="transmembrane region" description="Helical" evidence="17">
    <location>
        <begin position="4641"/>
        <end position="4659"/>
    </location>
</feature>
<dbReference type="InterPro" id="IPR000699">
    <property type="entry name" value="RIH_dom"/>
</dbReference>
<dbReference type="SMART" id="SM00054">
    <property type="entry name" value="EFh"/>
    <property type="match status" value="2"/>
</dbReference>
<evidence type="ECO:0000256" key="17">
    <source>
        <dbReference type="SAM" id="Phobius"/>
    </source>
</evidence>
<dbReference type="GO" id="GO:0034704">
    <property type="term" value="C:calcium channel complex"/>
    <property type="evidence" value="ECO:0007669"/>
    <property type="project" value="TreeGrafter"/>
</dbReference>
<dbReference type="PANTHER" id="PTHR46399:SF8">
    <property type="entry name" value="B30.2_SPRY DOMAIN-CONTAINING PROTEIN"/>
    <property type="match status" value="1"/>
</dbReference>
<sequence length="5119" mass="579589">MADKKEGSEQDDVSFLRTEDMVCLQCIATGERVCLAAEGFGNRHCYLETIADKNYPPDLSTCVFVIEQALSVRALQEMVTAAGSESGQGTQSGHRTLLYGHAVLLRHQNSNMYLACLSTSSSNDKLAFDVGLQDHCQGEACWWTIHPASKQRSEGEKVRVGDDLILVSVATERYLHTAKENAHAIVNASFHVTHWSVAPFGTGASRAKSVGFVFGGEVLRFFHGGDECLTIPPSWSDQPGQNIVVYEGGAVVSQARSLWRLELARTKWSGGYINWSHPLRIRHITTGLYLSLGDNNEICLVNREQATVAASTFCLRPAKDDQKIVLDDKDIEVPGVPITKYGDTTVFVQHCETGLWLSYRAYETKKKGVGKVEEKQAILHEEGKMDDGLEFSRSQEEESRTARVIRICGNLFNKFIRGLDSLQNGNSDSLFRQLNLTEMVMCLEDLINYFAQPEDDIEHEEKQNKLRALRNRQDLFQEEGILNLILDAIDKINIITSHGYLVSLAGDETGHNWEIISAYLYQLLAAIIKGNHTNCAQFAQSHRLNWLFSRLGSQATGEGTGMLDVLHCVLIDSPEALNMMKEEHIKVIISLLEKHGRDPKVLDVLSSLCVGNGVAVRSSQNNICDHLLPGRNLLLQTQLVDHVASMRPMIFIGKVDNSTMYRKWYYEATLDHLETVTHLTPHMRIGWANMMGYMPYPGGGEKWGGNGVGDDLYSYGFDGANLWTGGRCNNVNPISPPYFQKGDVIGCAIDLNIPMITFTLNGVKVKGCFNGFNTDGMFFPVISVSAKLSCRFLLGGDQGRLKYGPPEGFSPLVECLLPNQALTIEPCFYFGDLTKGVLAGPSMIQDDTVFVPVPVDTSGISLPPHIETIRDKLAENIHELWALNKIDAGWSYGEKRDDIKKKHPCLTSFERLPPAEKRYDSTLALQTLKTILSLGYHITVDKPPARIRSIRLHNEPYLQPNGYKPAPLDLSAITLTQRTEELVDHLAENTHNIWAKERIQQGWTYGLHEDNDNKRSPHLVPYNKVDEAIKKANRDTASETVRTLLAYGYNLEPPAGETPDSALPGKQDMGISTASRTFRAEKTYSVTSGKWYFEFEVLTAGPMKVGWARDSLPPGIEIGNDENSWAFDGFNECKYYGGNNESYGKQWQVGDVVGLFLDLNDGTISFSLNGELMMDTLGGETAFSDVQTGEGFVPACTLGLGQRARLTFGQDINTLKYFTSCGLQEGYQPFCVNMNRAMTFWYNKDHPAFENTDDVPDCKIEVTRIPAGSDSPPSLKISHKTFETMEKANWEFLRLSLPVTCKTELINENEKSRNWQEIRARQRRRKAEMENIRRTPAQIEQQMLKSGFSISDIKGLQRGYSDETHDTEDRHHLQVDVKHQKRKSISKTQSLDYVRSGGLPNGLPDSGDEGAEQNLSDDEDKRRRGKSPFRFFKKQRDQSSERPLDNASATSPMTLEVPTEHSIPVPSGPSLQVPRSPSARRLSQGDMKIVPPRIPDRPGSIKHGRPPSYMGEDDGEGGDYLDDESLDLINEYYYGVRIFPGQDPNHVFVGWVTTQYHMSDRIFDPQRVRRVTYLGLESDNVVNDICERQNCYMVSAGELLGEVTQQESGARASQGMYIGCFIDSSTGYISFTCEGKATKHKYQMEPGTKLFPAIFVEATSKEVLQFELGRTKTTLPLSAAVLQSVEKHLTPQCPPRLKVQALCLHQWARVPNISLRVHSLKLSDVRGWSMLCEDFVSMLALHIPEEDRCIDILELIEQERLLIFHAHTLSLYGAVCFQGNYRAAHMLCQHVDQKQLLYAIQSEYMSGPLRIGFYDLLVAIHLEPLAYARSITQSEYIIPLGPEIKSLYETVEMAHSLRTLATVSIRPQMHMSEVRERVDQIKDLGSPFFPVEVLKHFVMSALDDAVKKGNVHNRDPIGGSMENMFVPLIKIVDKLLLIELVEDSDLQNLLILIDPTTWDENYDPERDADVKGLLQMHLDEGVKLQMCYLLQHLCDLQFRHRIEFIVAFSDDYVGEIQVDQLRRYIEIKQADLPSAVAAKKTREFRCPPKEQMSAILSFKNLEDDSGDSCPCNEELREKLNSYHSEMMKKVSVKKEEGGGEEEEEKPKGEPGMWSQKLNKLISIVKKSEESLKGEESEEKGLPEDIFRQVLITTIVKWAEENLIESNTLVREMFNLLLRQYDGVGELIRSLRRAYVISNKSRGDIAKLLQHLGIVRALLPVQMGPEEEELLRVSLWALVSNRIFFQHPDLIRILCVHEDVMAVMMNTLGRRAQTQLDVQAATTTPGQAAEESKEKDTSHEMVVACCRFLCYFCRSSKQNQKAMFDHFSFLIDNSNILLARPSLRGSTPLDVAYSSLMDNNELALALREHLLEKIAIYLSRCGLQTNQELLEKGYPDIGWDPVEGERYLDFLRFCVWVNGESVEENANLVIRLLIRRPECLGPALRGEGEGLLQAIYEANIMSERINSIKNTQGAGDVINIGINHPVPNDEDEDYIDMGASILNFYCVLVDLLGRCAPDASTIEQGKNESLRARAILRSLVPLEDLEGVLGIQFTLLSLKKEENKSDMPTGLVPNHKQSIVMFLERVYGIEDQEVFFRLLENAFLPDLRAATMLEKPEGGESDMALALNRYIGNSILPLLIKYCKFFGDADNYASLLDATLHTVYRLSKCKLLTKGQREAVSDFLVALTREMQPSMLLPLLRKLTTDVSALTEYTTVALRLLTLHFERCSRYYGAAGGQGLYGSASEEEKRLTMMLFSNIFDSLAKMEYDPELFGKALPCLSAIGCALPPDYSLTIGLDDEIYKHTISSEAGPYNPQPVNTSDVQLNQDLIHMAQKFSEHYHDAWASRKFENGWTYGEPWSDETKTHPRLRPYSNLTEWEKERYKEPIRDALKALLALGWQVEMGESEANRAGKPGLVKTDSQDSAGQGYNPRPVDMSNLTLSREMQNMAERLSENAHDIWAQKKKEEIDASGSGGIHPQMVPYDLLTDKEKRKNRERSQELLKYLQFQGCRIQRMSKPTEGDQVGEAGLTERRFAYSLLEKLLQYLDVAAFNMKLLRPSGNQSRRNSFKTSSRDVKFFSKVVLPLMEKYFSTHRNYFIAIATAISSTGAASLKEKEMVASLFCKLAALLRAKISAFGNDARITVRCLQVLIRAFDAKSIVKSCPEFVRTSMLTFFNNAAEDLAQAVNNLKQQRYSYIRGTALKTSSSLNYIQMVILPILTALYDHLAANEYGADLLLDDLQVACYKILNSLYTMGTDRDLFNNRKFIMNELDRHRPALGTCLGAFASTFPVAFLEPHLNKHNQYSIHGRLQEHSLEAQDIMARLESSMPTLEDLMSEVDRYAESGGSYEGAPHVIDVELPMLCSYLPFWWYQGPDNVSTQTGNYVTMVTSEHMNNLLKTVLVLIKNNVGSEQAPWMTRIATFTQQIIINSSEELLKDPLLPLATRIHHRVDQIFHKEENLKGFLKSTTEDTSQVEAQLQEEWLLIVRDIYAFYPLLIKYVDLQRAHWLKHGISEAEELYKYVAEVFNIWSLSQYFRREETNFISQHEIDNMTLIMPSSSRRMTAIPETTVQTTSTKKKKRDRDKKRDKDKEIAASLMVACLKRLLPVGLNLFAGREQELVQHAKEKFLKREADAIASEYVKNQLLLPEKIDLSDAMSWQHQLYSTLGNKNMGTPVGSSVDQLVERIIAMAKVLFGLHMIDHPQTQLKGVYRSVVSIQRKRAVIECFRQTSLHSLPRHKAINIFLRTYRDVWLHDENQGQEILIEDLTQSFEEAELKKKEEEEETSKMDPLMQLIVAFCRNATTEHSGAMQEDKLYMAYADIISRSCSGSDEEEEEEGGEDEQGTSIHEQEMEKQKLLFEQARLADRGVAEMALLHISACKGVQSPMVMNTLQMGISILRGGNKDIQLKMLQHLKDKKDVGFFTSVAGLMNSCSVLDLDAFERNMKAEGLGVGSEGAAGEKNMHDADFTRTLFRFLQLLCEGHNLDFQNYLRTQAGNTTTVNVVICTVDYLLRLQESIMDFYWHYSSKEVIDQSGKNNFFKAIDVAKQVFNTLTEFIQGPCTLNQQALAHSRLWDAVGGFMFLFAHMQDKLSKHSSQVDLLKELLNLQKDMVIMMLSMLEGNVMNGTIGKQMVDTLVESASNVEMLLMFFNMFLKLESLTASPSFREMDTNKDGFITPRDFQKAMEQQKTYTEEEIQYIMQCCDTNHDGKIDYIEFTERFHEPAKDIGFNLAVLLTNLSEHMPNEPRLARFLESASSVLNYFEPYLGRIEIMGSSKRIERVYFEIKESNIEQWEKPQIKESKRAFFYSIVTEGGDKEKLEAFVNFCEDAIFEMQHASSMSAEEGDDMPINRAAAFRYPTGDDEKPQSALEPVKVVLRQAKDSCKEALSHLTPANIKKKIDELKEKTFAELVVGFFKLLFYSVFYSTWTGYFFIRTIVRFIMLLMRGQPHSKEEEKEIVSTSLVPVGLPLMPLEEPSSELAMLGEAEAAPPIQAFGIDITKEDDGYHMAPHETPPEETPQSSIEEPASEPGSEGEEGSPPAEKVVMANGELVDGAVPVMANHIDAAEDIEVKEPAAAPPPSEIPSPYAETKPEPSVATAHTKSILEETEKRPTTELPPMPRIDVAEFAKKFVSFLARHFYNMKYIALVLAFAINFILLFYKVTTLESGDDDGSEQVESISEVSELEELGLDLNATDEGEGEDLLSGVEDEDEELEEWITVEEKVHYLQPTMTILAALHSLVSFFMLVAYYHLKVPLAIFKREKEIARRLEFDGLYIAEQPAEDDVRSHWDKLVISARSFPVNYWDKFVKKKVRQKYSETYDFDAISNMLGMEKSGSFSYGKEGGKGVLSFLTNIDWRYQIWKAGVTITDNSFLYILWYFTFSVLGNFNNFFFAAHLLDVAVGFKTLRTILQSVTHNGKQLILTVMLLTIIVYIYTVIAFNFFRKFYIQEEDEQVDRKCHDMLTCFVFHLYKGVRAGGGIGDEIEPPDGDDYEVYRIVFDITFFFFVIVILLAIIQGLIIDAFGELRDQLQSVQDDMESNCFICTIGKDYFDKVPHGFDTHVQKEHNLANYMFFLMHLINKPDTEYTGQETYVWEMYQERCWDFFPVGDCFRKQYEDELGSAG</sequence>
<dbReference type="Pfam" id="PF06459">
    <property type="entry name" value="RR_TM4-6"/>
    <property type="match status" value="1"/>
</dbReference>
<feature type="region of interest" description="Disordered" evidence="16">
    <location>
        <begin position="4501"/>
        <end position="4538"/>
    </location>
</feature>
<feature type="compositionally biased region" description="Basic and acidic residues" evidence="16">
    <location>
        <begin position="1434"/>
        <end position="1444"/>
    </location>
</feature>
<keyword evidence="15" id="KW-0175">Coiled coil</keyword>
<feature type="transmembrane region" description="Helical" evidence="17">
    <location>
        <begin position="4993"/>
        <end position="5016"/>
    </location>
</feature>
<dbReference type="GO" id="GO:0005509">
    <property type="term" value="F:calcium ion binding"/>
    <property type="evidence" value="ECO:0007669"/>
    <property type="project" value="InterPro"/>
</dbReference>
<dbReference type="CDD" id="cd12879">
    <property type="entry name" value="SPRY3_RyR"/>
    <property type="match status" value="1"/>
</dbReference>
<dbReference type="PROSITE" id="PS00018">
    <property type="entry name" value="EF_HAND_1"/>
    <property type="match status" value="2"/>
</dbReference>
<dbReference type="GO" id="GO:0006874">
    <property type="term" value="P:intracellular calcium ion homeostasis"/>
    <property type="evidence" value="ECO:0007669"/>
    <property type="project" value="InterPro"/>
</dbReference>
<evidence type="ECO:0000256" key="16">
    <source>
        <dbReference type="SAM" id="MobiDB-lite"/>
    </source>
</evidence>
<feature type="domain" description="B30.2/SPRY" evidence="18">
    <location>
        <begin position="1028"/>
        <end position="1213"/>
    </location>
</feature>
<dbReference type="InterPro" id="IPR035761">
    <property type="entry name" value="SPRY1_RyR"/>
</dbReference>
<dbReference type="Pfam" id="PF01365">
    <property type="entry name" value="RYDR_ITPR"/>
    <property type="match status" value="2"/>
</dbReference>
<evidence type="ECO:0000259" key="20">
    <source>
        <dbReference type="PROSITE" id="PS50919"/>
    </source>
</evidence>
<dbReference type="CDD" id="cd00051">
    <property type="entry name" value="EFh"/>
    <property type="match status" value="1"/>
</dbReference>
<dbReference type="InterPro" id="IPR016093">
    <property type="entry name" value="MIR_motif"/>
</dbReference>
<dbReference type="PRINTS" id="PR00795">
    <property type="entry name" value="RYANODINER"/>
</dbReference>
<dbReference type="Gene3D" id="6.20.350.10">
    <property type="match status" value="1"/>
</dbReference>
<dbReference type="SUPFAM" id="SSF82109">
    <property type="entry name" value="MIR domain"/>
    <property type="match status" value="2"/>
</dbReference>
<dbReference type="Gene3D" id="2.60.120.920">
    <property type="match status" value="3"/>
</dbReference>
<feature type="domain" description="B30.2/SPRY" evidence="18">
    <location>
        <begin position="1450"/>
        <end position="1673"/>
    </location>
</feature>
<dbReference type="Gene3D" id="2.80.10.50">
    <property type="match status" value="2"/>
</dbReference>
<keyword evidence="7" id="KW-0106">Calcium</keyword>
<accession>A0A4D5R9V0</accession>
<evidence type="ECO:0000256" key="2">
    <source>
        <dbReference type="ARBA" id="ARBA00022448"/>
    </source>
</evidence>
<evidence type="ECO:0000256" key="10">
    <source>
        <dbReference type="ARBA" id="ARBA00023065"/>
    </source>
</evidence>
<feature type="region of interest" description="Disordered" evidence="16">
    <location>
        <begin position="2090"/>
        <end position="2112"/>
    </location>
</feature>
<evidence type="ECO:0000256" key="5">
    <source>
        <dbReference type="ARBA" id="ARBA00022692"/>
    </source>
</evidence>
<keyword evidence="21" id="KW-0675">Receptor</keyword>
<evidence type="ECO:0000256" key="3">
    <source>
        <dbReference type="ARBA" id="ARBA00022568"/>
    </source>
</evidence>
<dbReference type="FunFam" id="1.10.490.160:FF:000003">
    <property type="entry name" value="Ryanodine receptor, isoform E"/>
    <property type="match status" value="1"/>
</dbReference>
<dbReference type="GO" id="GO:0030018">
    <property type="term" value="C:Z disc"/>
    <property type="evidence" value="ECO:0007669"/>
    <property type="project" value="TreeGrafter"/>
</dbReference>
<feature type="region of interest" description="Disordered" evidence="16">
    <location>
        <begin position="4571"/>
        <end position="4615"/>
    </location>
</feature>
<dbReference type="InterPro" id="IPR014821">
    <property type="entry name" value="Ins145_P3_rcpt"/>
</dbReference>
<feature type="domain" description="EF-hand" evidence="19">
    <location>
        <begin position="4191"/>
        <end position="4224"/>
    </location>
</feature>
<keyword evidence="9 17" id="KW-1133">Transmembrane helix</keyword>
<dbReference type="Gene3D" id="1.10.490.160">
    <property type="match status" value="2"/>
</dbReference>
<dbReference type="FunFam" id="2.80.10.50:FF:000021">
    <property type="entry name" value="Ryanodine receptor, isoform F"/>
    <property type="match status" value="1"/>
</dbReference>
<feature type="compositionally biased region" description="Basic and acidic residues" evidence="16">
    <location>
        <begin position="1360"/>
        <end position="1378"/>
    </location>
</feature>
<evidence type="ECO:0000256" key="13">
    <source>
        <dbReference type="ARBA" id="ARBA00023303"/>
    </source>
</evidence>
<dbReference type="InterPro" id="IPR013320">
    <property type="entry name" value="ConA-like_dom_sf"/>
</dbReference>
<dbReference type="SMART" id="SM00449">
    <property type="entry name" value="SPRY"/>
    <property type="match status" value="3"/>
</dbReference>
<dbReference type="InterPro" id="IPR035764">
    <property type="entry name" value="SPRY2_RyR"/>
</dbReference>
<dbReference type="EMBL" id="GGNE01000290">
    <property type="protein sequence ID" value="MIC88831.1"/>
    <property type="molecule type" value="Transcribed_RNA"/>
</dbReference>